<protein>
    <recommendedName>
        <fullName evidence="5">DUF5666 domain-containing protein</fullName>
    </recommendedName>
</protein>
<dbReference type="HOGENOM" id="CLU_660192_0_0_0"/>
<dbReference type="eggNOG" id="ENOG50340AU">
    <property type="taxonomic scope" value="Bacteria"/>
</dbReference>
<accession>Q1IS69</accession>
<evidence type="ECO:0008006" key="5">
    <source>
        <dbReference type="Google" id="ProtNLM"/>
    </source>
</evidence>
<organism evidence="3 4">
    <name type="scientific">Koribacter versatilis (strain Ellin345)</name>
    <dbReference type="NCBI Taxonomy" id="204669"/>
    <lineage>
        <taxon>Bacteria</taxon>
        <taxon>Pseudomonadati</taxon>
        <taxon>Acidobacteriota</taxon>
        <taxon>Terriglobia</taxon>
        <taxon>Terriglobales</taxon>
        <taxon>Candidatus Korobacteraceae</taxon>
        <taxon>Candidatus Korobacter</taxon>
    </lineage>
</organism>
<keyword evidence="4" id="KW-1185">Reference proteome</keyword>
<dbReference type="OrthoDB" id="117754at2"/>
<evidence type="ECO:0000256" key="1">
    <source>
        <dbReference type="SAM" id="MobiDB-lite"/>
    </source>
</evidence>
<dbReference type="AlphaFoldDB" id="Q1IS69"/>
<dbReference type="RefSeq" id="WP_011522083.1">
    <property type="nucleotide sequence ID" value="NC_008009.1"/>
</dbReference>
<dbReference type="EMBL" id="CP000360">
    <property type="protein sequence ID" value="ABF40281.1"/>
    <property type="molecule type" value="Genomic_DNA"/>
</dbReference>
<keyword evidence="2" id="KW-0732">Signal</keyword>
<feature type="signal peptide" evidence="2">
    <location>
        <begin position="1"/>
        <end position="18"/>
    </location>
</feature>
<dbReference type="EnsemblBacteria" id="ABF40281">
    <property type="protein sequence ID" value="ABF40281"/>
    <property type="gene ID" value="Acid345_1279"/>
</dbReference>
<sequence length="416" mass="43456">MIKTLFLSLLLCASCALAQSGTRPDPVAGTSSAQPGAAPSTTPQAQPSAPPAEKPATTEQNNAATQATDAKTPAPASTQPPTNTNDQGAAGQSSAPEQSTPKQNAKPQSDAAPNMANVEITPAVSGAPETKILDSSAVGKHTGVTGAPDPLLDVPPLPKGKPTLIGGVATKVDRIHSRVTVEPYGAKNKMPIYIDERSHIYRNGVETTIQSIKKGDRVYFDTMLDGANVFAKNVRVISETGAAEVRGRITSYDAARGVIQLQDALSSKPVSFRISNQTQVKAQQGTASMGDIAKGALVDVVFAPDKANRGIAKEVTLLAKPGASYTFAGVITNVNLRDGVVSVENQTDGKVYDIEFDGHSKSERSGLKIGNSVNIAATFDGENYRATNVTVTEAAAKPKDRPDQKKPKADSDDDKD</sequence>
<feature type="chain" id="PRO_5004191920" description="DUF5666 domain-containing protein" evidence="2">
    <location>
        <begin position="19"/>
        <end position="416"/>
    </location>
</feature>
<dbReference type="STRING" id="204669.Acid345_1279"/>
<feature type="compositionally biased region" description="Low complexity" evidence="1">
    <location>
        <begin position="28"/>
        <end position="47"/>
    </location>
</feature>
<evidence type="ECO:0000256" key="2">
    <source>
        <dbReference type="SAM" id="SignalP"/>
    </source>
</evidence>
<feature type="compositionally biased region" description="Basic and acidic residues" evidence="1">
    <location>
        <begin position="396"/>
        <end position="410"/>
    </location>
</feature>
<evidence type="ECO:0000313" key="4">
    <source>
        <dbReference type="Proteomes" id="UP000002432"/>
    </source>
</evidence>
<feature type="region of interest" description="Disordered" evidence="1">
    <location>
        <begin position="391"/>
        <end position="416"/>
    </location>
</feature>
<reference evidence="3 4" key="1">
    <citation type="journal article" date="2009" name="Appl. Environ. Microbiol.">
        <title>Three genomes from the phylum Acidobacteria provide insight into the lifestyles of these microorganisms in soils.</title>
        <authorList>
            <person name="Ward N.L."/>
            <person name="Challacombe J.F."/>
            <person name="Janssen P.H."/>
            <person name="Henrissat B."/>
            <person name="Coutinho P.M."/>
            <person name="Wu M."/>
            <person name="Xie G."/>
            <person name="Haft D.H."/>
            <person name="Sait M."/>
            <person name="Badger J."/>
            <person name="Barabote R.D."/>
            <person name="Bradley B."/>
            <person name="Brettin T.S."/>
            <person name="Brinkac L.M."/>
            <person name="Bruce D."/>
            <person name="Creasy T."/>
            <person name="Daugherty S.C."/>
            <person name="Davidsen T.M."/>
            <person name="DeBoy R.T."/>
            <person name="Detter J.C."/>
            <person name="Dodson R.J."/>
            <person name="Durkin A.S."/>
            <person name="Ganapathy A."/>
            <person name="Gwinn-Giglio M."/>
            <person name="Han C.S."/>
            <person name="Khouri H."/>
            <person name="Kiss H."/>
            <person name="Kothari S.P."/>
            <person name="Madupu R."/>
            <person name="Nelson K.E."/>
            <person name="Nelson W.C."/>
            <person name="Paulsen I."/>
            <person name="Penn K."/>
            <person name="Ren Q."/>
            <person name="Rosovitz M.J."/>
            <person name="Selengut J.D."/>
            <person name="Shrivastava S."/>
            <person name="Sullivan S.A."/>
            <person name="Tapia R."/>
            <person name="Thompson L.S."/>
            <person name="Watkins K.L."/>
            <person name="Yang Q."/>
            <person name="Yu C."/>
            <person name="Zafar N."/>
            <person name="Zhou L."/>
            <person name="Kuske C.R."/>
        </authorList>
    </citation>
    <scope>NUCLEOTIDE SEQUENCE [LARGE SCALE GENOMIC DNA]</scope>
    <source>
        <strain evidence="3 4">Ellin345</strain>
    </source>
</reference>
<gene>
    <name evidence="3" type="ordered locus">Acid345_1279</name>
</gene>
<proteinExistence type="predicted"/>
<feature type="compositionally biased region" description="Low complexity" evidence="1">
    <location>
        <begin position="57"/>
        <end position="72"/>
    </location>
</feature>
<feature type="compositionally biased region" description="Polar residues" evidence="1">
    <location>
        <begin position="75"/>
        <end position="107"/>
    </location>
</feature>
<name>Q1IS69_KORVE</name>
<dbReference type="Proteomes" id="UP000002432">
    <property type="component" value="Chromosome"/>
</dbReference>
<feature type="region of interest" description="Disordered" evidence="1">
    <location>
        <begin position="20"/>
        <end position="112"/>
    </location>
</feature>
<evidence type="ECO:0000313" key="3">
    <source>
        <dbReference type="EMBL" id="ABF40281.1"/>
    </source>
</evidence>
<dbReference type="KEGG" id="aba:Acid345_1279"/>